<feature type="region of interest" description="Disordered" evidence="8">
    <location>
        <begin position="235"/>
        <end position="257"/>
    </location>
</feature>
<proteinExistence type="predicted"/>
<protein>
    <submittedName>
        <fullName evidence="10">Variant surface glycoprotein 1125.3160</fullName>
    </submittedName>
</protein>
<evidence type="ECO:0000313" key="10">
    <source>
        <dbReference type="EMBL" id="APD74511.1"/>
    </source>
</evidence>
<evidence type="ECO:0000256" key="2">
    <source>
        <dbReference type="ARBA" id="ARBA00004609"/>
    </source>
</evidence>
<dbReference type="GO" id="GO:0005886">
    <property type="term" value="C:plasma membrane"/>
    <property type="evidence" value="ECO:0007669"/>
    <property type="project" value="UniProtKB-SubCell"/>
</dbReference>
<dbReference type="InterPro" id="IPR019609">
    <property type="entry name" value="Variant_surf_glycoprt_trypan_C"/>
</dbReference>
<evidence type="ECO:0000256" key="7">
    <source>
        <dbReference type="ARBA" id="ARBA00023288"/>
    </source>
</evidence>
<dbReference type="AlphaFoldDB" id="A0A1J0R9F6"/>
<evidence type="ECO:0000256" key="3">
    <source>
        <dbReference type="ARBA" id="ARBA00022475"/>
    </source>
</evidence>
<reference evidence="10" key="1">
    <citation type="submission" date="2016-08" db="EMBL/GenBank/DDBJ databases">
        <title>VSG repertoire of Trypanosoma brucei EATRO 1125.</title>
        <authorList>
            <person name="Cross G.A."/>
        </authorList>
    </citation>
    <scope>NUCLEOTIDE SEQUENCE</scope>
    <source>
        <strain evidence="10">EATRO 1125</strain>
    </source>
</reference>
<keyword evidence="3" id="KW-1003">Cell membrane</keyword>
<dbReference type="Gene3D" id="3.30.1680.30">
    <property type="match status" value="1"/>
</dbReference>
<comment type="function">
    <text evidence="1">VSG forms a coat on the surface of the parasite. The trypanosome evades the immune response of the host by expressing a series of antigenically distinct VSGs from an estimated 1000 VSG genes.</text>
</comment>
<feature type="compositionally biased region" description="Low complexity" evidence="8">
    <location>
        <begin position="237"/>
        <end position="249"/>
    </location>
</feature>
<keyword evidence="7" id="KW-0449">Lipoprotein</keyword>
<keyword evidence="6" id="KW-0325">Glycoprotein</keyword>
<dbReference type="SUPFAM" id="SSF58087">
    <property type="entry name" value="Variant surface glycoprotein (N-terminal domain)"/>
    <property type="match status" value="1"/>
</dbReference>
<accession>A0A1J0R9F6</accession>
<keyword evidence="4" id="KW-0336">GPI-anchor</keyword>
<dbReference type="VEuPathDB" id="TriTrypDB:Tb427_000101700"/>
<sequence>MIGTQVAQTVPFAGGWFSKSHNLDSTPVSVDATKFSSSTEEAKHTAIGLYKQAWEAIKEVQPSTASVMSGIDGKQLEGLKTNAAFKKAVKRHLLNNAEQYKPSEDTAVSEKIAAVYGAQESEFTTRFWGKLATINIEEVVSGKPQTKLAQLRDLEGLARALNYYITKKAADLTEVVGQLKEKGVCSETKEGADNTCSKLRDAATCIANPICSYNETETDTTKKCKFNATKASKNGVPEAQTQTGGTETTPSDRCTKHKDKANCEKENEGQKPGEKAHCGWIEDKCKDSSILATKKFALMVSAFVALLF</sequence>
<evidence type="ECO:0000259" key="9">
    <source>
        <dbReference type="Pfam" id="PF10659"/>
    </source>
</evidence>
<name>A0A1J0R9F6_9TRYP</name>
<evidence type="ECO:0000256" key="4">
    <source>
        <dbReference type="ARBA" id="ARBA00022622"/>
    </source>
</evidence>
<organism evidence="10">
    <name type="scientific">Trypanosoma brucei</name>
    <dbReference type="NCBI Taxonomy" id="5691"/>
    <lineage>
        <taxon>Eukaryota</taxon>
        <taxon>Discoba</taxon>
        <taxon>Euglenozoa</taxon>
        <taxon>Kinetoplastea</taxon>
        <taxon>Metakinetoplastina</taxon>
        <taxon>Trypanosomatida</taxon>
        <taxon>Trypanosomatidae</taxon>
        <taxon>Trypanosoma</taxon>
    </lineage>
</organism>
<evidence type="ECO:0000256" key="5">
    <source>
        <dbReference type="ARBA" id="ARBA00023136"/>
    </source>
</evidence>
<comment type="subcellular location">
    <subcellularLocation>
        <location evidence="2">Cell membrane</location>
        <topology evidence="2">Lipid-anchor</topology>
        <topology evidence="2">GPI-anchor</topology>
    </subcellularLocation>
</comment>
<keyword evidence="5" id="KW-0472">Membrane</keyword>
<feature type="domain" description="Trypanosome variant surface glycoprotein C-terminal" evidence="9">
    <location>
        <begin position="196"/>
        <end position="307"/>
    </location>
</feature>
<evidence type="ECO:0000256" key="1">
    <source>
        <dbReference type="ARBA" id="ARBA00002523"/>
    </source>
</evidence>
<dbReference type="Pfam" id="PF10659">
    <property type="entry name" value="Trypan_glycop_C"/>
    <property type="match status" value="1"/>
</dbReference>
<dbReference type="Gene3D" id="1.10.470.10">
    <property type="entry name" value="Variant Surface Glycoprotein, subunit A, domain 2"/>
    <property type="match status" value="1"/>
</dbReference>
<evidence type="ECO:0000256" key="6">
    <source>
        <dbReference type="ARBA" id="ARBA00023180"/>
    </source>
</evidence>
<evidence type="ECO:0000256" key="8">
    <source>
        <dbReference type="SAM" id="MobiDB-lite"/>
    </source>
</evidence>
<dbReference type="GO" id="GO:0098552">
    <property type="term" value="C:side of membrane"/>
    <property type="evidence" value="ECO:0007669"/>
    <property type="project" value="UniProtKB-KW"/>
</dbReference>
<dbReference type="EMBL" id="KX700555">
    <property type="protein sequence ID" value="APD74511.1"/>
    <property type="molecule type" value="Genomic_DNA"/>
</dbReference>